<evidence type="ECO:0000313" key="3">
    <source>
        <dbReference type="EMBL" id="KAI1898263.1"/>
    </source>
</evidence>
<dbReference type="OrthoDB" id="10014807at2759"/>
<gene>
    <name evidence="3" type="ORF">AGOR_G00070530</name>
</gene>
<feature type="compositionally biased region" description="Polar residues" evidence="2">
    <location>
        <begin position="211"/>
        <end position="233"/>
    </location>
</feature>
<reference evidence="3" key="1">
    <citation type="submission" date="2021-01" db="EMBL/GenBank/DDBJ databases">
        <authorList>
            <person name="Zahm M."/>
            <person name="Roques C."/>
            <person name="Cabau C."/>
            <person name="Klopp C."/>
            <person name="Donnadieu C."/>
            <person name="Jouanno E."/>
            <person name="Lampietro C."/>
            <person name="Louis A."/>
            <person name="Herpin A."/>
            <person name="Echchiki A."/>
            <person name="Berthelot C."/>
            <person name="Parey E."/>
            <person name="Roest-Crollius H."/>
            <person name="Braasch I."/>
            <person name="Postlethwait J."/>
            <person name="Bobe J."/>
            <person name="Montfort J."/>
            <person name="Bouchez O."/>
            <person name="Begum T."/>
            <person name="Mejri S."/>
            <person name="Adams A."/>
            <person name="Chen W.-J."/>
            <person name="Guiguen Y."/>
        </authorList>
    </citation>
    <scope>NUCLEOTIDE SEQUENCE</scope>
    <source>
        <tissue evidence="3">Blood</tissue>
    </source>
</reference>
<feature type="region of interest" description="Disordered" evidence="2">
    <location>
        <begin position="75"/>
        <end position="108"/>
    </location>
</feature>
<organism evidence="3 4">
    <name type="scientific">Albula goreensis</name>
    <dbReference type="NCBI Taxonomy" id="1534307"/>
    <lineage>
        <taxon>Eukaryota</taxon>
        <taxon>Metazoa</taxon>
        <taxon>Chordata</taxon>
        <taxon>Craniata</taxon>
        <taxon>Vertebrata</taxon>
        <taxon>Euteleostomi</taxon>
        <taxon>Actinopterygii</taxon>
        <taxon>Neopterygii</taxon>
        <taxon>Teleostei</taxon>
        <taxon>Albuliformes</taxon>
        <taxon>Albulidae</taxon>
        <taxon>Albula</taxon>
    </lineage>
</organism>
<dbReference type="AlphaFoldDB" id="A0A8T3DM11"/>
<name>A0A8T3DM11_9TELE</name>
<keyword evidence="1" id="KW-0175">Coiled coil</keyword>
<dbReference type="PANTHER" id="PTHR22367">
    <property type="entry name" value="COILED-COIL DOMAIN-CONTAINING PROTEIN 14"/>
    <property type="match status" value="1"/>
</dbReference>
<dbReference type="EMBL" id="JAERUA010000006">
    <property type="protein sequence ID" value="KAI1898263.1"/>
    <property type="molecule type" value="Genomic_DNA"/>
</dbReference>
<sequence>MARQERCKKQKVISSGRLNSVRGPVQKKTVFGRQQKNFDPCYSLYSTDSEDQVTTIHKGLNHCAALLNGMLQAEKAGPRPSCSKPGKSLLTKPTSKVGKSETKKKKNVKKISSINLAPKRTGGSVGIDQRMSSSCQACSGVQSQCAHSGQSPVGQPEPVPVVQCFPEASSAVHEHICSQMGLVNSQAPGSGSLPPPAPQNSTVFNCRLTTSTPAMTPQKSSHTVHSGSAQHSLGSGEPPGCDPPPGQEALMPIRLSRARSPAETNDQHVAEEPGSQNPVAFSDGALECSKGGSSDEDKMDSLDLIPVIDTSCQTSFEKHVPYAMVKDVSPIKTAKSHVRTLKNLLRELRAIVGDQADCETLISEVEQSIIMLSAMVDHTNIQAEIALELQPLRSENAQLRRRLRIVNQQLMEHERLEKEARSADCNFELDSLQSLNLSLQNQLDEMQKDMKALQKENQELQQRNGYLLQVVEDKDRQLQQIMQKIELDNTCITLGGDNTILERNCQSKQDTSEKEKSRLSLSLPQREAVDNGLQHMTRNVLSQGPLEQNGFKPGLKLTTAGDLYENQVEEASPLSPVYDSINKYLNSLEESKHTSSPRAMYCSSGNGHLSVGSRREGSRLTEENRCISKRLAFAPADVKDFSLEEGSTIYIPLKETAGTHPSGDVRKLSPLGNMSDVMSLDSSDKMQNECIEPTNAAQSFERLHISKGPLVCKPGLGDLIGDFPSKGFGMSCAYKSIGEDVIPPSNTWLPTPFEDSTKHRGRMSGVDSTLSSCDVKSVASGWSTSSWSSFNTLDEQDFRNGLAALDASIASLQRTIHSDLNR</sequence>
<evidence type="ECO:0008006" key="5">
    <source>
        <dbReference type="Google" id="ProtNLM"/>
    </source>
</evidence>
<comment type="caution">
    <text evidence="3">The sequence shown here is derived from an EMBL/GenBank/DDBJ whole genome shotgun (WGS) entry which is preliminary data.</text>
</comment>
<evidence type="ECO:0000256" key="2">
    <source>
        <dbReference type="SAM" id="MobiDB-lite"/>
    </source>
</evidence>
<protein>
    <recommendedName>
        <fullName evidence="5">Coiled-coil domain-containing protein 14</fullName>
    </recommendedName>
</protein>
<proteinExistence type="predicted"/>
<dbReference type="Pfam" id="PF15254">
    <property type="entry name" value="CCDC14"/>
    <property type="match status" value="2"/>
</dbReference>
<dbReference type="PANTHER" id="PTHR22367:SF2">
    <property type="entry name" value="COILED-COIL DOMAIN-CONTAINING PROTEIN 14"/>
    <property type="match status" value="1"/>
</dbReference>
<accession>A0A8T3DM11</accession>
<dbReference type="Proteomes" id="UP000829720">
    <property type="component" value="Unassembled WGS sequence"/>
</dbReference>
<dbReference type="InterPro" id="IPR029343">
    <property type="entry name" value="CCDC14"/>
</dbReference>
<dbReference type="GO" id="GO:0034451">
    <property type="term" value="C:centriolar satellite"/>
    <property type="evidence" value="ECO:0007669"/>
    <property type="project" value="TreeGrafter"/>
</dbReference>
<feature type="coiled-coil region" evidence="1">
    <location>
        <begin position="389"/>
        <end position="470"/>
    </location>
</feature>
<evidence type="ECO:0000256" key="1">
    <source>
        <dbReference type="SAM" id="Coils"/>
    </source>
</evidence>
<feature type="region of interest" description="Disordered" evidence="2">
    <location>
        <begin position="211"/>
        <end position="297"/>
    </location>
</feature>
<evidence type="ECO:0000313" key="4">
    <source>
        <dbReference type="Proteomes" id="UP000829720"/>
    </source>
</evidence>
<keyword evidence="4" id="KW-1185">Reference proteome</keyword>
<dbReference type="GO" id="GO:0071539">
    <property type="term" value="P:protein localization to centrosome"/>
    <property type="evidence" value="ECO:0007669"/>
    <property type="project" value="TreeGrafter"/>
</dbReference>
<feature type="region of interest" description="Disordered" evidence="2">
    <location>
        <begin position="592"/>
        <end position="620"/>
    </location>
</feature>